<keyword evidence="8" id="KW-1185">Reference proteome</keyword>
<dbReference type="GO" id="GO:0022625">
    <property type="term" value="C:cytosolic large ribosomal subunit"/>
    <property type="evidence" value="ECO:0007669"/>
    <property type="project" value="TreeGrafter"/>
</dbReference>
<dbReference type="Pfam" id="PF01632">
    <property type="entry name" value="Ribosomal_L35p"/>
    <property type="match status" value="1"/>
</dbReference>
<evidence type="ECO:0000256" key="4">
    <source>
        <dbReference type="ARBA" id="ARBA00071664"/>
    </source>
</evidence>
<evidence type="ECO:0000313" key="7">
    <source>
        <dbReference type="EMBL" id="GGK06409.1"/>
    </source>
</evidence>
<dbReference type="PANTHER" id="PTHR33343">
    <property type="entry name" value="54S RIBOSOMAL PROTEIN BL35M"/>
    <property type="match status" value="1"/>
</dbReference>
<evidence type="ECO:0000256" key="6">
    <source>
        <dbReference type="RuleBase" id="RU000568"/>
    </source>
</evidence>
<dbReference type="GO" id="GO:0003735">
    <property type="term" value="F:structural constituent of ribosome"/>
    <property type="evidence" value="ECO:0007669"/>
    <property type="project" value="InterPro"/>
</dbReference>
<accession>A0A8J3BDP7</accession>
<evidence type="ECO:0000313" key="8">
    <source>
        <dbReference type="Proteomes" id="UP000637720"/>
    </source>
</evidence>
<dbReference type="SUPFAM" id="SSF143034">
    <property type="entry name" value="L35p-like"/>
    <property type="match status" value="1"/>
</dbReference>
<dbReference type="NCBIfam" id="TIGR00001">
    <property type="entry name" value="rpmI_bact"/>
    <property type="match status" value="1"/>
</dbReference>
<evidence type="ECO:0000256" key="1">
    <source>
        <dbReference type="ARBA" id="ARBA00006598"/>
    </source>
</evidence>
<dbReference type="AlphaFoldDB" id="A0A8J3BDP7"/>
<keyword evidence="3 5" id="KW-0687">Ribonucleoprotein</keyword>
<keyword evidence="2 5" id="KW-0689">Ribosomal protein</keyword>
<dbReference type="PANTHER" id="PTHR33343:SF1">
    <property type="entry name" value="LARGE RIBOSOMAL SUBUNIT PROTEIN BL35M"/>
    <property type="match status" value="1"/>
</dbReference>
<dbReference type="RefSeq" id="WP_054673023.1">
    <property type="nucleotide sequence ID" value="NZ_BMOF01000054.1"/>
</dbReference>
<protein>
    <recommendedName>
        <fullName evidence="4 5">Large ribosomal subunit protein bL35</fullName>
    </recommendedName>
</protein>
<evidence type="ECO:0000256" key="3">
    <source>
        <dbReference type="ARBA" id="ARBA00023274"/>
    </source>
</evidence>
<reference evidence="7" key="2">
    <citation type="submission" date="2020-09" db="EMBL/GenBank/DDBJ databases">
        <authorList>
            <person name="Sun Q."/>
            <person name="Ohkuma M."/>
        </authorList>
    </citation>
    <scope>NUCLEOTIDE SEQUENCE</scope>
    <source>
        <strain evidence="7">JCM 14719</strain>
    </source>
</reference>
<dbReference type="PROSITE" id="PS00936">
    <property type="entry name" value="RIBOSOMAL_L35"/>
    <property type="match status" value="1"/>
</dbReference>
<evidence type="ECO:0000256" key="5">
    <source>
        <dbReference type="HAMAP-Rule" id="MF_00514"/>
    </source>
</evidence>
<reference evidence="7" key="1">
    <citation type="journal article" date="2014" name="Int. J. Syst. Evol. Microbiol.">
        <title>Complete genome sequence of Corynebacterium casei LMG S-19264T (=DSM 44701T), isolated from a smear-ripened cheese.</title>
        <authorList>
            <consortium name="US DOE Joint Genome Institute (JGI-PGF)"/>
            <person name="Walter F."/>
            <person name="Albersmeier A."/>
            <person name="Kalinowski J."/>
            <person name="Ruckert C."/>
        </authorList>
    </citation>
    <scope>NUCLEOTIDE SEQUENCE</scope>
    <source>
        <strain evidence="7">JCM 14719</strain>
    </source>
</reference>
<dbReference type="InterPro" id="IPR021137">
    <property type="entry name" value="Ribosomal_bL35-like"/>
</dbReference>
<name>A0A8J3BDP7_9BACI</name>
<dbReference type="InterPro" id="IPR018265">
    <property type="entry name" value="Ribosomal_bL35_CS"/>
</dbReference>
<comment type="similarity">
    <text evidence="1 5 6">Belongs to the bacterial ribosomal protein bL35 family.</text>
</comment>
<comment type="caution">
    <text evidence="7">The sequence shown here is derived from an EMBL/GenBank/DDBJ whole genome shotgun (WGS) entry which is preliminary data.</text>
</comment>
<dbReference type="EMBL" id="BMOF01000054">
    <property type="protein sequence ID" value="GGK06409.1"/>
    <property type="molecule type" value="Genomic_DNA"/>
</dbReference>
<gene>
    <name evidence="5" type="primary">rpmI</name>
    <name evidence="7" type="ORF">GCM10007043_20570</name>
</gene>
<dbReference type="Gene3D" id="4.10.410.60">
    <property type="match status" value="1"/>
</dbReference>
<organism evidence="7 8">
    <name type="scientific">Calditerricola satsumensis</name>
    <dbReference type="NCBI Taxonomy" id="373054"/>
    <lineage>
        <taxon>Bacteria</taxon>
        <taxon>Bacillati</taxon>
        <taxon>Bacillota</taxon>
        <taxon>Bacilli</taxon>
        <taxon>Bacillales</taxon>
        <taxon>Bacillaceae</taxon>
        <taxon>Calditerricola</taxon>
    </lineage>
</organism>
<dbReference type="PRINTS" id="PR00064">
    <property type="entry name" value="RIBOSOMALL35"/>
</dbReference>
<dbReference type="Proteomes" id="UP000637720">
    <property type="component" value="Unassembled WGS sequence"/>
</dbReference>
<sequence>MPKMKSRRAAVKRFKKTATGKIKHYRANKSHLNEWKPANRKRRLRRAAIVSKGDAKRIKQLITYL</sequence>
<dbReference type="HAMAP" id="MF_00514">
    <property type="entry name" value="Ribosomal_bL35"/>
    <property type="match status" value="1"/>
</dbReference>
<dbReference type="GO" id="GO:0006412">
    <property type="term" value="P:translation"/>
    <property type="evidence" value="ECO:0007669"/>
    <property type="project" value="UniProtKB-UniRule"/>
</dbReference>
<dbReference type="InterPro" id="IPR037229">
    <property type="entry name" value="Ribosomal_bL35_sf"/>
</dbReference>
<proteinExistence type="inferred from homology"/>
<dbReference type="InterPro" id="IPR001706">
    <property type="entry name" value="Ribosomal_bL35"/>
</dbReference>
<dbReference type="FunFam" id="4.10.410.60:FF:000001">
    <property type="entry name" value="50S ribosomal protein L35"/>
    <property type="match status" value="1"/>
</dbReference>
<evidence type="ECO:0000256" key="2">
    <source>
        <dbReference type="ARBA" id="ARBA00022980"/>
    </source>
</evidence>